<dbReference type="EMBL" id="JBCAWK010000006">
    <property type="protein sequence ID" value="KAK8854735.1"/>
    <property type="molecule type" value="Genomic_DNA"/>
</dbReference>
<accession>A0AAW0YZI0</accession>
<gene>
    <name evidence="2" type="ORF">IAR55_003474</name>
</gene>
<organism evidence="2 3">
    <name type="scientific">Kwoniella newhampshirensis</name>
    <dbReference type="NCBI Taxonomy" id="1651941"/>
    <lineage>
        <taxon>Eukaryota</taxon>
        <taxon>Fungi</taxon>
        <taxon>Dikarya</taxon>
        <taxon>Basidiomycota</taxon>
        <taxon>Agaricomycotina</taxon>
        <taxon>Tremellomycetes</taxon>
        <taxon>Tremellales</taxon>
        <taxon>Cryptococcaceae</taxon>
        <taxon>Kwoniella</taxon>
    </lineage>
</organism>
<comment type="caution">
    <text evidence="2">The sequence shown here is derived from an EMBL/GenBank/DDBJ whole genome shotgun (WGS) entry which is preliminary data.</text>
</comment>
<name>A0AAW0YZI0_9TREE</name>
<feature type="compositionally biased region" description="Low complexity" evidence="1">
    <location>
        <begin position="107"/>
        <end position="119"/>
    </location>
</feature>
<feature type="region of interest" description="Disordered" evidence="1">
    <location>
        <begin position="71"/>
        <end position="123"/>
    </location>
</feature>
<evidence type="ECO:0000313" key="3">
    <source>
        <dbReference type="Proteomes" id="UP001388673"/>
    </source>
</evidence>
<keyword evidence="3" id="KW-1185">Reference proteome</keyword>
<feature type="compositionally biased region" description="Basic and acidic residues" evidence="1">
    <location>
        <begin position="89"/>
        <end position="98"/>
    </location>
</feature>
<feature type="region of interest" description="Disordered" evidence="1">
    <location>
        <begin position="1"/>
        <end position="32"/>
    </location>
</feature>
<evidence type="ECO:0000313" key="2">
    <source>
        <dbReference type="EMBL" id="KAK8854735.1"/>
    </source>
</evidence>
<feature type="compositionally biased region" description="Low complexity" evidence="1">
    <location>
        <begin position="16"/>
        <end position="28"/>
    </location>
</feature>
<feature type="region of interest" description="Disordered" evidence="1">
    <location>
        <begin position="135"/>
        <end position="162"/>
    </location>
</feature>
<proteinExistence type="predicted"/>
<dbReference type="KEGG" id="kne:92180732"/>
<dbReference type="AlphaFoldDB" id="A0AAW0YZI0"/>
<protein>
    <submittedName>
        <fullName evidence="2">Uncharacterized protein</fullName>
    </submittedName>
</protein>
<feature type="compositionally biased region" description="Acidic residues" evidence="1">
    <location>
        <begin position="75"/>
        <end position="88"/>
    </location>
</feature>
<evidence type="ECO:0000256" key="1">
    <source>
        <dbReference type="SAM" id="MobiDB-lite"/>
    </source>
</evidence>
<dbReference type="RefSeq" id="XP_066802973.1">
    <property type="nucleotide sequence ID" value="XM_066946581.1"/>
</dbReference>
<dbReference type="GeneID" id="92180732"/>
<dbReference type="Proteomes" id="UP001388673">
    <property type="component" value="Unassembled WGS sequence"/>
</dbReference>
<sequence length="162" mass="17659">MAPVTKKLSEIFNCTPSSSPRNSPLLSPTKLNDNVPTLKSSHKLVPLVSRSGMPCAAQLFDLFKFLASDNTNGDLDPDVDSDEEDEDDRSLHVSEDQRAALASETVTPSSTAPTPSTAANLERWIDETIRETELQRDTLSSRFTGESIVDEGESDKASTFVE</sequence>
<reference evidence="2 3" key="1">
    <citation type="journal article" date="2024" name="bioRxiv">
        <title>Comparative genomics of Cryptococcus and Kwoniella reveals pathogenesis evolution and contrasting karyotype dynamics via intercentromeric recombination or chromosome fusion.</title>
        <authorList>
            <person name="Coelho M.A."/>
            <person name="David-Palma M."/>
            <person name="Shea T."/>
            <person name="Bowers K."/>
            <person name="McGinley-Smith S."/>
            <person name="Mohammad A.W."/>
            <person name="Gnirke A."/>
            <person name="Yurkov A.M."/>
            <person name="Nowrousian M."/>
            <person name="Sun S."/>
            <person name="Cuomo C.A."/>
            <person name="Heitman J."/>
        </authorList>
    </citation>
    <scope>NUCLEOTIDE SEQUENCE [LARGE SCALE GENOMIC DNA]</scope>
    <source>
        <strain evidence="2 3">CBS 13917</strain>
    </source>
</reference>